<dbReference type="RefSeq" id="WP_066789837.1">
    <property type="nucleotide sequence ID" value="NZ_CP014806.1"/>
</dbReference>
<dbReference type="InterPro" id="IPR052967">
    <property type="entry name" value="Stress_Response_Assoc"/>
</dbReference>
<name>A0A143HDZ1_9BACL</name>
<dbReference type="PANTHER" id="PTHR38463">
    <property type="entry name" value="STRESS RESPONSE PROTEIN YSNF"/>
    <property type="match status" value="1"/>
</dbReference>
<dbReference type="Pfam" id="PF09557">
    <property type="entry name" value="DUF2382"/>
    <property type="match status" value="1"/>
</dbReference>
<dbReference type="STRING" id="241244.ATY39_11325"/>
<reference evidence="3 4" key="1">
    <citation type="journal article" date="2016" name="Genome Announc.">
        <title>Whole-Genome Sequence of Rummeliibacillus stabekisii Strain PP9 Isolated from Antarctic Soil.</title>
        <authorList>
            <person name="da Mota F.F."/>
            <person name="Vollu R.E."/>
            <person name="Jurelevicius D."/>
            <person name="Seldin L."/>
        </authorList>
    </citation>
    <scope>NUCLEOTIDE SEQUENCE [LARGE SCALE GENOMIC DNA]</scope>
    <source>
        <strain evidence="3 4">PP9</strain>
    </source>
</reference>
<dbReference type="NCBIfam" id="TIGR02271">
    <property type="entry name" value="YsnF/AvaK domain"/>
    <property type="match status" value="1"/>
</dbReference>
<feature type="domain" description="DUF2382" evidence="2">
    <location>
        <begin position="169"/>
        <end position="282"/>
    </location>
</feature>
<evidence type="ECO:0000313" key="3">
    <source>
        <dbReference type="EMBL" id="AMW99958.1"/>
    </source>
</evidence>
<organism evidence="3 4">
    <name type="scientific">Rummeliibacillus stabekisii</name>
    <dbReference type="NCBI Taxonomy" id="241244"/>
    <lineage>
        <taxon>Bacteria</taxon>
        <taxon>Bacillati</taxon>
        <taxon>Bacillota</taxon>
        <taxon>Bacilli</taxon>
        <taxon>Bacillales</taxon>
        <taxon>Caryophanaceae</taxon>
        <taxon>Rummeliibacillus</taxon>
    </lineage>
</organism>
<evidence type="ECO:0000259" key="2">
    <source>
        <dbReference type="Pfam" id="PF09557"/>
    </source>
</evidence>
<dbReference type="Proteomes" id="UP000076021">
    <property type="component" value="Chromosome"/>
</dbReference>
<feature type="region of interest" description="Disordered" evidence="1">
    <location>
        <begin position="302"/>
        <end position="326"/>
    </location>
</feature>
<dbReference type="KEGG" id="rst:ATY39_11325"/>
<evidence type="ECO:0000256" key="1">
    <source>
        <dbReference type="SAM" id="MobiDB-lite"/>
    </source>
</evidence>
<dbReference type="EMBL" id="CP014806">
    <property type="protein sequence ID" value="AMW99958.1"/>
    <property type="molecule type" value="Genomic_DNA"/>
</dbReference>
<dbReference type="AlphaFoldDB" id="A0A143HDZ1"/>
<dbReference type="InterPro" id="IPR019060">
    <property type="entry name" value="DUF2382"/>
</dbReference>
<evidence type="ECO:0000313" key="4">
    <source>
        <dbReference type="Proteomes" id="UP000076021"/>
    </source>
</evidence>
<sequence>MDKKVLGIYNSSAEVIKAIDEYRQKGYATDDFSIALNTTNFPSAPSVVKNETGVLTEDVGGRNMEEDEGFFDRLAAVFKGDFHTDVDHASYYEYFLTLGFDEESARRYERDINDGRILLLANKEDDALLGTADPLTPVDNQEANVGLDTTVATNDTVDVNNTVADEQTLKLRKEQLDVEKDQVQTGEVEVHKDVVEEPQTVNVPVTHDEVYVERRKVTDEAAATTDAYSPMGEDDTIRIPIVEEQIEVTKRPVVNEEVVIGKKQVTETEQVTDNLKREEARIETTGDASVTDSDVDAANRGTITEQELYDPANQNDNDLKKNNLDDTLTAGNMNADIKNREI</sequence>
<protein>
    <recommendedName>
        <fullName evidence="2">DUF2382 domain-containing protein</fullName>
    </recommendedName>
</protein>
<dbReference type="PANTHER" id="PTHR38463:SF1">
    <property type="entry name" value="STRESS RESPONSE PROTEIN YSNF"/>
    <property type="match status" value="1"/>
</dbReference>
<dbReference type="OrthoDB" id="2678178at2"/>
<keyword evidence="4" id="KW-1185">Reference proteome</keyword>
<accession>A0A143HDZ1</accession>
<reference evidence="4" key="2">
    <citation type="submission" date="2016-03" db="EMBL/GenBank/DDBJ databases">
        <authorList>
            <person name="Ploux O."/>
        </authorList>
    </citation>
    <scope>NUCLEOTIDE SEQUENCE [LARGE SCALE GENOMIC DNA]</scope>
    <source>
        <strain evidence="4">PP9</strain>
    </source>
</reference>
<proteinExistence type="predicted"/>
<gene>
    <name evidence="3" type="ORF">ATY39_11325</name>
</gene>